<dbReference type="PATRIC" id="fig|226910.6.peg.818"/>
<evidence type="ECO:0000256" key="1">
    <source>
        <dbReference type="SAM" id="Phobius"/>
    </source>
</evidence>
<gene>
    <name evidence="2" type="ORF">UCMB321_0825</name>
</gene>
<dbReference type="SUPFAM" id="SSF54523">
    <property type="entry name" value="Pili subunits"/>
    <property type="match status" value="1"/>
</dbReference>
<dbReference type="STRING" id="226910.UCMB321_0825"/>
<proteinExistence type="predicted"/>
<keyword evidence="1" id="KW-0472">Membrane</keyword>
<feature type="transmembrane region" description="Helical" evidence="1">
    <location>
        <begin position="6"/>
        <end position="29"/>
    </location>
</feature>
<dbReference type="EMBL" id="JXDG01000008">
    <property type="protein sequence ID" value="KIH85356.1"/>
    <property type="molecule type" value="Genomic_DNA"/>
</dbReference>
<organism evidence="2 3">
    <name type="scientific">Pseudomonas batumici</name>
    <dbReference type="NCBI Taxonomy" id="226910"/>
    <lineage>
        <taxon>Bacteria</taxon>
        <taxon>Pseudomonadati</taxon>
        <taxon>Pseudomonadota</taxon>
        <taxon>Gammaproteobacteria</taxon>
        <taxon>Pseudomonadales</taxon>
        <taxon>Pseudomonadaceae</taxon>
        <taxon>Pseudomonas</taxon>
    </lineage>
</organism>
<keyword evidence="1" id="KW-1133">Transmembrane helix</keyword>
<comment type="caution">
    <text evidence="2">The sequence shown here is derived from an EMBL/GenBank/DDBJ whole genome shotgun (WGS) entry which is preliminary data.</text>
</comment>
<evidence type="ECO:0000313" key="2">
    <source>
        <dbReference type="EMBL" id="KIH85356.1"/>
    </source>
</evidence>
<name>A0A0C2I828_9PSED</name>
<evidence type="ECO:0000313" key="3">
    <source>
        <dbReference type="Proteomes" id="UP000031535"/>
    </source>
</evidence>
<dbReference type="NCBIfam" id="TIGR02532">
    <property type="entry name" value="IV_pilin_GFxxxE"/>
    <property type="match status" value="1"/>
</dbReference>
<sequence>MYGRGFTLIELMITITIFGLLLLVGVPLTQSWTNSGYQRDAAGLLKQGISRAKAIALRNQGAVQDSAPAAVLCRSGQNLKLFSLTPGQTIDCTSTTQILWSTPLPSAAVIQVANADLACVAFSNRGFAVSTTSCTTGTIQVTAGSESSVNVPLI</sequence>
<dbReference type="PROSITE" id="PS00409">
    <property type="entry name" value="PROKAR_NTER_METHYL"/>
    <property type="match status" value="1"/>
</dbReference>
<dbReference type="InterPro" id="IPR012902">
    <property type="entry name" value="N_methyl_site"/>
</dbReference>
<dbReference type="Gene3D" id="3.30.700.10">
    <property type="entry name" value="Glycoprotein, Type 4 Pilin"/>
    <property type="match status" value="1"/>
</dbReference>
<dbReference type="Pfam" id="PF07963">
    <property type="entry name" value="N_methyl"/>
    <property type="match status" value="1"/>
</dbReference>
<dbReference type="AlphaFoldDB" id="A0A0C2I828"/>
<evidence type="ECO:0008006" key="4">
    <source>
        <dbReference type="Google" id="ProtNLM"/>
    </source>
</evidence>
<dbReference type="OrthoDB" id="6880381at2"/>
<keyword evidence="3" id="KW-1185">Reference proteome</keyword>
<dbReference type="Proteomes" id="UP000031535">
    <property type="component" value="Unassembled WGS sequence"/>
</dbReference>
<accession>A0A0C2I828</accession>
<reference evidence="2 3" key="1">
    <citation type="submission" date="2015-01" db="EMBL/GenBank/DDBJ databases">
        <title>Complete genome of Pseudomonas batumici UCM B-321 producer of the batumin antibiotic with strong antistaphilococcal and potential anticancer activity.</title>
        <authorList>
            <person name="Klochko V.V."/>
            <person name="Zelena L.B."/>
            <person name="Elena K.A."/>
            <person name="Reva O.N."/>
        </authorList>
    </citation>
    <scope>NUCLEOTIDE SEQUENCE [LARGE SCALE GENOMIC DNA]</scope>
    <source>
        <strain evidence="2 3">UCM B-321</strain>
    </source>
</reference>
<keyword evidence="1" id="KW-0812">Transmembrane</keyword>
<dbReference type="InterPro" id="IPR045584">
    <property type="entry name" value="Pilin-like"/>
</dbReference>
<dbReference type="RefSeq" id="WP_040064071.1">
    <property type="nucleotide sequence ID" value="NZ_JXDG01000008.1"/>
</dbReference>
<protein>
    <recommendedName>
        <fullName evidence="4">Prepilin-type N-terminal cleavage/methylation domain-containing protein</fullName>
    </recommendedName>
</protein>